<name>A0ABM8P1K0_9BURK</name>
<dbReference type="InterPro" id="IPR040442">
    <property type="entry name" value="Pyrv_kinase-like_dom_sf"/>
</dbReference>
<evidence type="ECO:0000313" key="1">
    <source>
        <dbReference type="EMBL" id="CAD6553445.1"/>
    </source>
</evidence>
<comment type="caution">
    <text evidence="1">The sequence shown here is derived from an EMBL/GenBank/DDBJ whole genome shotgun (WGS) entry which is preliminary data.</text>
</comment>
<organism evidence="1 2">
    <name type="scientific">Paraburkholderia metrosideri</name>
    <dbReference type="NCBI Taxonomy" id="580937"/>
    <lineage>
        <taxon>Bacteria</taxon>
        <taxon>Pseudomonadati</taxon>
        <taxon>Pseudomonadota</taxon>
        <taxon>Betaproteobacteria</taxon>
        <taxon>Burkholderiales</taxon>
        <taxon>Burkholderiaceae</taxon>
        <taxon>Paraburkholderia</taxon>
    </lineage>
</organism>
<sequence>MSKLDKVFADLHKGPSILNLPNAWDAGSARIFEAQGAKAIATTGAGVV</sequence>
<dbReference type="Gene3D" id="3.20.20.60">
    <property type="entry name" value="Phosphoenolpyruvate-binding domains"/>
    <property type="match status" value="1"/>
</dbReference>
<reference evidence="1 2" key="1">
    <citation type="submission" date="2020-10" db="EMBL/GenBank/DDBJ databases">
        <authorList>
            <person name="Peeters C."/>
        </authorList>
    </citation>
    <scope>NUCLEOTIDE SEQUENCE [LARGE SCALE GENOMIC DNA]</scope>
    <source>
        <strain evidence="1 2">LMG 28140</strain>
    </source>
</reference>
<protein>
    <recommendedName>
        <fullName evidence="3">Isocitrate lyase/phosphoenolpyruvate mutase family protein</fullName>
    </recommendedName>
</protein>
<proteinExistence type="predicted"/>
<dbReference type="SUPFAM" id="SSF51621">
    <property type="entry name" value="Phosphoenolpyruvate/pyruvate domain"/>
    <property type="match status" value="1"/>
</dbReference>
<keyword evidence="2" id="KW-1185">Reference proteome</keyword>
<gene>
    <name evidence="1" type="ORF">LMG28140_05285</name>
</gene>
<dbReference type="EMBL" id="CAJHCP010000013">
    <property type="protein sequence ID" value="CAD6553445.1"/>
    <property type="molecule type" value="Genomic_DNA"/>
</dbReference>
<dbReference type="Proteomes" id="UP000598032">
    <property type="component" value="Unassembled WGS sequence"/>
</dbReference>
<accession>A0ABM8P1K0</accession>
<evidence type="ECO:0000313" key="2">
    <source>
        <dbReference type="Proteomes" id="UP000598032"/>
    </source>
</evidence>
<dbReference type="InterPro" id="IPR015813">
    <property type="entry name" value="Pyrv/PenolPyrv_kinase-like_dom"/>
</dbReference>
<evidence type="ECO:0008006" key="3">
    <source>
        <dbReference type="Google" id="ProtNLM"/>
    </source>
</evidence>
<dbReference type="Pfam" id="PF13714">
    <property type="entry name" value="PEP_mutase"/>
    <property type="match status" value="1"/>
</dbReference>